<gene>
    <name evidence="1" type="ORF">SP6_43_01420</name>
</gene>
<sequence>MGKPAHPSLGERWVGFLRGYGPINRIEGMFAETLPKHARAFGFEPLQFEHPYLEKLLEVLDPAQGRLTNVVLTGTAGDGKTTLCHELWHRFGGSAERKSGKNRQNYLPLDVDTPDGVRRLHFIFEFSGWCPEKGQPWPEDRLDLINRFVASVHSPDPQEFFVIAANDGRLIQAFDSLPESPAKTLAPAIEELLADELSRLDALNLLFLNLTRMPTADILERALDCLLARPEWSCLESEAEDLAFSPASPLTRNFRLLGDAAVRARLRALADLMDSNGLHVSIREILLLLVNGLLGWPAAQEHVATAEDLRTLTESGKVHEAALYGNLFGANLPERRRDKLSVFRFLGGFRIGHETTNLLDSLLIFGRNDPNLANDHEAYLASDPYYADDPEFERLRLAYLEAEDERADGAQAFLEALVNERRRLFFRLPENDERLDPWKLSIFPSAGAYRRQVLEPLRSGRPVDTIILQRLVCGLNRIWTGMLAGDLDRLFLSTGLDFSSAKISDIYLYEVPLRKSLHGDEVTIVARDEAPVLRVMLGRDEQPIDFPLWLVRYEFLSRVAQGALPSSFSKECNEDVLAFKSQVLSQFYKRAGDNLGSLAVLSTGPRGSLTPHQLGISL</sequence>
<organism evidence="1 2">
    <name type="scientific">Sphingomonas paucimobilis NBRC 13935</name>
    <dbReference type="NCBI Taxonomy" id="1219050"/>
    <lineage>
        <taxon>Bacteria</taxon>
        <taxon>Pseudomonadati</taxon>
        <taxon>Pseudomonadota</taxon>
        <taxon>Alphaproteobacteria</taxon>
        <taxon>Sphingomonadales</taxon>
        <taxon>Sphingomonadaceae</taxon>
        <taxon>Sphingomonas</taxon>
    </lineage>
</organism>
<proteinExistence type="predicted"/>
<dbReference type="EMBL" id="BBJS01000043">
    <property type="protein sequence ID" value="GAN14643.1"/>
    <property type="molecule type" value="Genomic_DNA"/>
</dbReference>
<protein>
    <submittedName>
        <fullName evidence="1">DNA, contig: SP643</fullName>
    </submittedName>
</protein>
<evidence type="ECO:0000313" key="1">
    <source>
        <dbReference type="EMBL" id="GAN14643.1"/>
    </source>
</evidence>
<comment type="caution">
    <text evidence="1">The sequence shown here is derived from an EMBL/GenBank/DDBJ whole genome shotgun (WGS) entry which is preliminary data.</text>
</comment>
<name>A0A0C9NIX5_SPHPI</name>
<dbReference type="SUPFAM" id="SSF52540">
    <property type="entry name" value="P-loop containing nucleoside triphosphate hydrolases"/>
    <property type="match status" value="1"/>
</dbReference>
<dbReference type="AlphaFoldDB" id="A0A0C9NIX5"/>
<dbReference type="Proteomes" id="UP000032025">
    <property type="component" value="Unassembled WGS sequence"/>
</dbReference>
<reference evidence="1 2" key="1">
    <citation type="submission" date="2014-08" db="EMBL/GenBank/DDBJ databases">
        <title>Whole genome shotgun sequence of Sphingomonas paucimobilis NBRC 13935.</title>
        <authorList>
            <person name="Hosoyama A."/>
            <person name="Hashimoto M."/>
            <person name="Hosoyama Y."/>
            <person name="Noguchi M."/>
            <person name="Uohara A."/>
            <person name="Ohji S."/>
            <person name="Katano-Makiyama Y."/>
            <person name="Ichikawa N."/>
            <person name="Kimura A."/>
            <person name="Yamazoe A."/>
            <person name="Fujita N."/>
        </authorList>
    </citation>
    <scope>NUCLEOTIDE SEQUENCE [LARGE SCALE GENOMIC DNA]</scope>
    <source>
        <strain evidence="1 2">NBRC 13935</strain>
    </source>
</reference>
<accession>A0A0C9NIX5</accession>
<evidence type="ECO:0000313" key="2">
    <source>
        <dbReference type="Proteomes" id="UP000032025"/>
    </source>
</evidence>
<dbReference type="InterPro" id="IPR027417">
    <property type="entry name" value="P-loop_NTPase"/>
</dbReference>
<keyword evidence="2" id="KW-1185">Reference proteome</keyword>